<dbReference type="Proteomes" id="UP000076502">
    <property type="component" value="Unassembled WGS sequence"/>
</dbReference>
<dbReference type="AlphaFoldDB" id="A0A154P1F6"/>
<dbReference type="Gene3D" id="3.80.10.10">
    <property type="entry name" value="Ribonuclease Inhibitor"/>
    <property type="match status" value="1"/>
</dbReference>
<sequence length="316" mass="35591">MPKKHQVPMLVDLALYSIGEFVITFGRYMTKLVSTISKTNPEHGNATLCSMLEYMKNLLSSSVPRHLYNRMSVAVLTAVVNLVKETRGTYNDFVLTTAFLSEMTVALHLTEVAVGAHLKVIEFSAWPKIMRHVLYNKLHDMIGLEVLDLGSGSAGWRTSDIEKMIINGVSVMPNLVCFILCFDCTDNVIVALSQHCKKLQKLDVTASRSVTERSVAPLLTCKYLTQVKLCRTSMSIPGYANLFLEHSNIEDIDEKLCPSSVAEWFHKHGYNVSLCHQSFIQRTEYSLRIPVLSEETDNNKFFEWLGVLSISGELYV</sequence>
<keyword evidence="2" id="KW-1185">Reference proteome</keyword>
<accession>A0A154P1F6</accession>
<dbReference type="EMBL" id="KQ434786">
    <property type="protein sequence ID" value="KZC05068.1"/>
    <property type="molecule type" value="Genomic_DNA"/>
</dbReference>
<proteinExistence type="predicted"/>
<gene>
    <name evidence="1" type="ORF">WN55_08673</name>
</gene>
<feature type="non-terminal residue" evidence="1">
    <location>
        <position position="316"/>
    </location>
</feature>
<protein>
    <submittedName>
        <fullName evidence="1">Uncharacterized protein</fullName>
    </submittedName>
</protein>
<name>A0A154P1F6_DUFNO</name>
<dbReference type="STRING" id="178035.A0A154P1F6"/>
<evidence type="ECO:0000313" key="1">
    <source>
        <dbReference type="EMBL" id="KZC05068.1"/>
    </source>
</evidence>
<evidence type="ECO:0000313" key="2">
    <source>
        <dbReference type="Proteomes" id="UP000076502"/>
    </source>
</evidence>
<organism evidence="1 2">
    <name type="scientific">Dufourea novaeangliae</name>
    <name type="common">Sweat bee</name>
    <dbReference type="NCBI Taxonomy" id="178035"/>
    <lineage>
        <taxon>Eukaryota</taxon>
        <taxon>Metazoa</taxon>
        <taxon>Ecdysozoa</taxon>
        <taxon>Arthropoda</taxon>
        <taxon>Hexapoda</taxon>
        <taxon>Insecta</taxon>
        <taxon>Pterygota</taxon>
        <taxon>Neoptera</taxon>
        <taxon>Endopterygota</taxon>
        <taxon>Hymenoptera</taxon>
        <taxon>Apocrita</taxon>
        <taxon>Aculeata</taxon>
        <taxon>Apoidea</taxon>
        <taxon>Anthophila</taxon>
        <taxon>Halictidae</taxon>
        <taxon>Rophitinae</taxon>
        <taxon>Dufourea</taxon>
    </lineage>
</organism>
<reference evidence="1 2" key="1">
    <citation type="submission" date="2015-07" db="EMBL/GenBank/DDBJ databases">
        <title>The genome of Dufourea novaeangliae.</title>
        <authorList>
            <person name="Pan H."/>
            <person name="Kapheim K."/>
        </authorList>
    </citation>
    <scope>NUCLEOTIDE SEQUENCE [LARGE SCALE GENOMIC DNA]</scope>
    <source>
        <strain evidence="1">0120121106</strain>
        <tissue evidence="1">Whole body</tissue>
    </source>
</reference>
<dbReference type="SUPFAM" id="SSF52047">
    <property type="entry name" value="RNI-like"/>
    <property type="match status" value="1"/>
</dbReference>
<dbReference type="OrthoDB" id="63112at2759"/>
<dbReference type="InterPro" id="IPR032675">
    <property type="entry name" value="LRR_dom_sf"/>
</dbReference>